<feature type="compositionally biased region" description="Basic and acidic residues" evidence="8">
    <location>
        <begin position="382"/>
        <end position="482"/>
    </location>
</feature>
<dbReference type="Proteomes" id="UP000606172">
    <property type="component" value="Unassembled WGS sequence"/>
</dbReference>
<keyword evidence="6 7" id="KW-0067">ATP-binding</keyword>
<keyword evidence="2" id="KW-0723">Serine/threonine-protein kinase</keyword>
<evidence type="ECO:0000256" key="7">
    <source>
        <dbReference type="PROSITE-ProRule" id="PRU10141"/>
    </source>
</evidence>
<comment type="caution">
    <text evidence="11">The sequence shown here is derived from an EMBL/GenBank/DDBJ whole genome shotgun (WGS) entry which is preliminary data.</text>
</comment>
<dbReference type="InterPro" id="IPR017441">
    <property type="entry name" value="Protein_kinase_ATP_BS"/>
</dbReference>
<dbReference type="PANTHER" id="PTHR43289:SF6">
    <property type="entry name" value="SERINE_THREONINE-PROTEIN KINASE NEKL-3"/>
    <property type="match status" value="1"/>
</dbReference>
<name>A0A919RAW9_9ACTN</name>
<feature type="transmembrane region" description="Helical" evidence="9">
    <location>
        <begin position="908"/>
        <end position="927"/>
    </location>
</feature>
<dbReference type="PANTHER" id="PTHR43289">
    <property type="entry name" value="MITOGEN-ACTIVATED PROTEIN KINASE KINASE KINASE 20-RELATED"/>
    <property type="match status" value="1"/>
</dbReference>
<dbReference type="InterPro" id="IPR008271">
    <property type="entry name" value="Ser/Thr_kinase_AS"/>
</dbReference>
<feature type="region of interest" description="Disordered" evidence="8">
    <location>
        <begin position="807"/>
        <end position="905"/>
    </location>
</feature>
<keyword evidence="9" id="KW-0812">Transmembrane</keyword>
<evidence type="ECO:0000256" key="2">
    <source>
        <dbReference type="ARBA" id="ARBA00022527"/>
    </source>
</evidence>
<feature type="region of interest" description="Disordered" evidence="8">
    <location>
        <begin position="276"/>
        <end position="700"/>
    </location>
</feature>
<keyword evidence="9" id="KW-0472">Membrane</keyword>
<dbReference type="Gene3D" id="1.10.510.10">
    <property type="entry name" value="Transferase(Phosphotransferase) domain 1"/>
    <property type="match status" value="1"/>
</dbReference>
<feature type="compositionally biased region" description="Pro residues" evidence="8">
    <location>
        <begin position="865"/>
        <end position="879"/>
    </location>
</feature>
<feature type="compositionally biased region" description="Low complexity" evidence="8">
    <location>
        <begin position="973"/>
        <end position="983"/>
    </location>
</feature>
<dbReference type="EC" id="2.7.11.1" evidence="1"/>
<keyword evidence="4 7" id="KW-0547">Nucleotide-binding</keyword>
<dbReference type="GO" id="GO:0005524">
    <property type="term" value="F:ATP binding"/>
    <property type="evidence" value="ECO:0007669"/>
    <property type="project" value="UniProtKB-UniRule"/>
</dbReference>
<dbReference type="GO" id="GO:0004674">
    <property type="term" value="F:protein serine/threonine kinase activity"/>
    <property type="evidence" value="ECO:0007669"/>
    <property type="project" value="UniProtKB-KW"/>
</dbReference>
<evidence type="ECO:0000256" key="3">
    <source>
        <dbReference type="ARBA" id="ARBA00022679"/>
    </source>
</evidence>
<dbReference type="RefSeq" id="WP_239128595.1">
    <property type="nucleotide sequence ID" value="NZ_BOOW01000006.1"/>
</dbReference>
<dbReference type="InterPro" id="IPR000719">
    <property type="entry name" value="Prot_kinase_dom"/>
</dbReference>
<feature type="region of interest" description="Disordered" evidence="8">
    <location>
        <begin position="930"/>
        <end position="991"/>
    </location>
</feature>
<feature type="compositionally biased region" description="Low complexity" evidence="8">
    <location>
        <begin position="557"/>
        <end position="577"/>
    </location>
</feature>
<dbReference type="PROSITE" id="PS00108">
    <property type="entry name" value="PROTEIN_KINASE_ST"/>
    <property type="match status" value="1"/>
</dbReference>
<evidence type="ECO:0000313" key="11">
    <source>
        <dbReference type="EMBL" id="GII90338.1"/>
    </source>
</evidence>
<dbReference type="PROSITE" id="PS00107">
    <property type="entry name" value="PROTEIN_KINASE_ATP"/>
    <property type="match status" value="1"/>
</dbReference>
<evidence type="ECO:0000256" key="1">
    <source>
        <dbReference type="ARBA" id="ARBA00012513"/>
    </source>
</evidence>
<evidence type="ECO:0000256" key="5">
    <source>
        <dbReference type="ARBA" id="ARBA00022777"/>
    </source>
</evidence>
<keyword evidence="5" id="KW-0418">Kinase</keyword>
<evidence type="ECO:0000256" key="4">
    <source>
        <dbReference type="ARBA" id="ARBA00022741"/>
    </source>
</evidence>
<gene>
    <name evidence="11" type="ORF">Ssi02_05690</name>
</gene>
<feature type="compositionally biased region" description="Low complexity" evidence="8">
    <location>
        <begin position="933"/>
        <end position="963"/>
    </location>
</feature>
<evidence type="ECO:0000256" key="8">
    <source>
        <dbReference type="SAM" id="MobiDB-lite"/>
    </source>
</evidence>
<dbReference type="Gene3D" id="3.30.200.20">
    <property type="entry name" value="Phosphorylase Kinase, domain 1"/>
    <property type="match status" value="1"/>
</dbReference>
<evidence type="ECO:0000313" key="12">
    <source>
        <dbReference type="Proteomes" id="UP000606172"/>
    </source>
</evidence>
<evidence type="ECO:0000256" key="6">
    <source>
        <dbReference type="ARBA" id="ARBA00022840"/>
    </source>
</evidence>
<keyword evidence="9" id="KW-1133">Transmembrane helix</keyword>
<feature type="compositionally biased region" description="Basic and acidic residues" evidence="8">
    <location>
        <begin position="627"/>
        <end position="636"/>
    </location>
</feature>
<proteinExistence type="predicted"/>
<sequence length="1141" mass="118592">MQSDGQHHKGRRVADRYHLLEPIGQGGMGVVWRAHDTLLDRTVAVKEVRYGGGLGDETHMLNRRMMREARAAARLTHPNVVIVYDVIEEDNRPWIVMQMVPSRSLGQVIKAEGPLKPRRVAEIGLNLVDALRGAHRAGVLHRDVKPENVLLADDGRVVLTDFGIATLEAETALTMTGLAGTPAFIAPERLRGLPARRESDLWSLGATLYAAVEGKSPHDRGLAMATMHSVLNDEPGPPRLAGPLYPVLEGLLRKEPVQRLTYDEATAMLRKVVEGHSPTMPFGMVPPKPQARPSKPAGPSIPETGHHAHPPVSGRPLSGRNQRPGKDPYGRQTPAAFEADDGDMATRKARVPKPGTASTARPPVAGRLPGATGRSGDAAAKAAREAEAKAAREAEERAAREAAEKAARLKAAREAAAKAAQEAEAKAAREAEEKAAREAAEKAARLKAAREAAAKAAQEAEAKAAKEAEEKAAREAAEKDAADGQDAESGSATAEDEPSKTKSKKSGTSGTKRASARTGTASGTGATGDAKPESGSLSDDDAANTDSTGSGKRPSARKSTGSSSAGASNASKSGTGARPKAQAKADEEKSSDSPADAAEPGTESGEKEPASPEKTTGSTPAKPGAKGKSDTKKKPAADSTEDGASPADSDAKDVNGEAGGEAPDIALGSAAFAVGREDDTDTSPSLVIPAVSLDGPAWPDVSVSTSERILGTDAKHEKAAAASFDLVGDAAAGLDPVGLPAAGADPADPATTKFGAEEISLDLSAKAGNDVGKAGSTGSKAAARGAVGRAPYDTSFAAEATRVADGALDPAPSGKSPKSGKALPSVGGYGRPAAREAAGASAVPGWEVPEPDAAPYIGNATAKLPTPPRPGHEAQPPPGRNKGGDGQSTVMGLRPSVPPRPPSPLRKVVPAVVVAVIVVAMVSLYLGMRSGNTAGSPDPSATTSATTEPEGEKSSSPGGSPQAAPVPNPPQANEPAPSKTAEPAPEKSEPAAALPAGWKMYKDDKMGFSVGLPKGWKPFVRTRNAVRFRGPGASPQSYLLIEEADNPKSDPVKDWRKLERTARYNFGGYKFKFIKKVDYQKSASDWEFTWRANSGLARVRNRGFLTDNGRGYAIYWHTASSKWKKHLRFFNGFADTFKPAK</sequence>
<dbReference type="CDD" id="cd14014">
    <property type="entry name" value="STKc_PknB_like"/>
    <property type="match status" value="1"/>
</dbReference>
<dbReference type="SMART" id="SM00220">
    <property type="entry name" value="S_TKc"/>
    <property type="match status" value="1"/>
</dbReference>
<dbReference type="SUPFAM" id="SSF56112">
    <property type="entry name" value="Protein kinase-like (PK-like)"/>
    <property type="match status" value="1"/>
</dbReference>
<evidence type="ECO:0000256" key="9">
    <source>
        <dbReference type="SAM" id="Phobius"/>
    </source>
</evidence>
<evidence type="ECO:0000259" key="10">
    <source>
        <dbReference type="PROSITE" id="PS50011"/>
    </source>
</evidence>
<feature type="binding site" evidence="7">
    <location>
        <position position="46"/>
    </location>
    <ligand>
        <name>ATP</name>
        <dbReference type="ChEBI" id="CHEBI:30616"/>
    </ligand>
</feature>
<protein>
    <recommendedName>
        <fullName evidence="1">non-specific serine/threonine protein kinase</fullName>
        <ecNumber evidence="1">2.7.11.1</ecNumber>
    </recommendedName>
</protein>
<dbReference type="PROSITE" id="PS50011">
    <property type="entry name" value="PROTEIN_KINASE_DOM"/>
    <property type="match status" value="1"/>
</dbReference>
<reference evidence="11" key="1">
    <citation type="submission" date="2021-01" db="EMBL/GenBank/DDBJ databases">
        <title>Whole genome shotgun sequence of Sinosporangium siamense NBRC 109515.</title>
        <authorList>
            <person name="Komaki H."/>
            <person name="Tamura T."/>
        </authorList>
    </citation>
    <scope>NUCLEOTIDE SEQUENCE</scope>
    <source>
        <strain evidence="11">NBRC 109515</strain>
    </source>
</reference>
<feature type="compositionally biased region" description="Low complexity" evidence="8">
    <location>
        <begin position="506"/>
        <end position="528"/>
    </location>
</feature>
<dbReference type="InterPro" id="IPR011009">
    <property type="entry name" value="Kinase-like_dom_sf"/>
</dbReference>
<dbReference type="Pfam" id="PF00069">
    <property type="entry name" value="Pkinase"/>
    <property type="match status" value="1"/>
</dbReference>
<organism evidence="11 12">
    <name type="scientific">Sinosporangium siamense</name>
    <dbReference type="NCBI Taxonomy" id="1367973"/>
    <lineage>
        <taxon>Bacteria</taxon>
        <taxon>Bacillati</taxon>
        <taxon>Actinomycetota</taxon>
        <taxon>Actinomycetes</taxon>
        <taxon>Streptosporangiales</taxon>
        <taxon>Streptosporangiaceae</taxon>
        <taxon>Sinosporangium</taxon>
    </lineage>
</organism>
<feature type="domain" description="Protein kinase" evidence="10">
    <location>
        <begin position="17"/>
        <end position="280"/>
    </location>
</feature>
<dbReference type="AlphaFoldDB" id="A0A919RAW9"/>
<feature type="compositionally biased region" description="Low complexity" evidence="8">
    <location>
        <begin position="831"/>
        <end position="845"/>
    </location>
</feature>
<keyword evidence="3" id="KW-0808">Transferase</keyword>
<dbReference type="EMBL" id="BOOW01000006">
    <property type="protein sequence ID" value="GII90338.1"/>
    <property type="molecule type" value="Genomic_DNA"/>
</dbReference>
<keyword evidence="12" id="KW-1185">Reference proteome</keyword>
<accession>A0A919RAW9</accession>